<dbReference type="GO" id="GO:0005524">
    <property type="term" value="F:ATP binding"/>
    <property type="evidence" value="ECO:0007669"/>
    <property type="project" value="UniProtKB-KW"/>
</dbReference>
<keyword evidence="4" id="KW-1133">Transmembrane helix</keyword>
<protein>
    <recommendedName>
        <fullName evidence="5">DNA mismatch repair proteins mutS family domain-containing protein</fullName>
    </recommendedName>
</protein>
<feature type="transmembrane region" description="Helical" evidence="4">
    <location>
        <begin position="196"/>
        <end position="217"/>
    </location>
</feature>
<dbReference type="PANTHER" id="PTHR11361">
    <property type="entry name" value="DNA MISMATCH REPAIR PROTEIN MUTS FAMILY MEMBER"/>
    <property type="match status" value="1"/>
</dbReference>
<accession>A0A6C0DKS9</accession>
<evidence type="ECO:0000256" key="3">
    <source>
        <dbReference type="ARBA" id="ARBA00023125"/>
    </source>
</evidence>
<dbReference type="PANTHER" id="PTHR11361:SF99">
    <property type="entry name" value="DNA MISMATCH REPAIR PROTEIN"/>
    <property type="match status" value="1"/>
</dbReference>
<dbReference type="SUPFAM" id="SSF52540">
    <property type="entry name" value="P-loop containing nucleoside triphosphate hydrolases"/>
    <property type="match status" value="1"/>
</dbReference>
<dbReference type="InterPro" id="IPR027417">
    <property type="entry name" value="P-loop_NTPase"/>
</dbReference>
<name>A0A6C0DKS9_9ZZZZ</name>
<organism evidence="6">
    <name type="scientific">viral metagenome</name>
    <dbReference type="NCBI Taxonomy" id="1070528"/>
    <lineage>
        <taxon>unclassified sequences</taxon>
        <taxon>metagenomes</taxon>
        <taxon>organismal metagenomes</taxon>
    </lineage>
</organism>
<dbReference type="InterPro" id="IPR045076">
    <property type="entry name" value="MutS"/>
</dbReference>
<dbReference type="GO" id="GO:0006298">
    <property type="term" value="P:mismatch repair"/>
    <property type="evidence" value="ECO:0007669"/>
    <property type="project" value="InterPro"/>
</dbReference>
<proteinExistence type="predicted"/>
<dbReference type="Gene3D" id="3.40.50.300">
    <property type="entry name" value="P-loop containing nucleotide triphosphate hydrolases"/>
    <property type="match status" value="1"/>
</dbReference>
<dbReference type="InterPro" id="IPR000432">
    <property type="entry name" value="DNA_mismatch_repair_MutS_C"/>
</dbReference>
<sequence>MLSFLSLLSGKFTSNSKSLDSHIIKEANHDLDDCSQTKEQEETDDKTGSRDNFEITNFKLPIEYLEPDEIHTLSNIVSNDLELSNNQDGSNKSIYEYAFKPNHVFSKKMISKWNSKYTTNTAFLNDTQNVLKSIHNYKTDMMNNKHSVKCEKLIKIWNDVKQDESFLEKYNFIEWNILKHLNYSESFLQCFSVINILSPLISLIIPIIFLIFPFLLLKLQRIPITFSVYLDVLKSIAKNHFIGKTLMNIQSLSWDKIIYILITFSLYVLQIYQNVMSCYRFYNNIQKMNDYLYELRDYTKYSIDSMESFANIIKDYDTYSPFYQELKLNCHYLQLFNKQLNSITPFRFSVRKFSSIGYMLKSYYEFYSNKTFENAIQFSFGFEGYVNNLLGLHSNLTSGFISYADFDEDAVTDFKYQYYPPLMDELPVKNSCKFDKNMIISSPNKSGKTTILKTTTINIIFTQQFGCGFYKSAKLTPYSHIHSYLNIPDTSGRDSLFQAESRRCKEIIDNIKLNSGAKCRHFCIFDELYSGTNPEEASKAGHAFLKYLNGFSNVNYILTTHYFAICNKFKKSKQVQNYKMEVNVSKDGTFDYTYKIKKGVSKIKGGIRVLKDMDYPDEIIDTIENQ</sequence>
<dbReference type="GO" id="GO:0030983">
    <property type="term" value="F:mismatched DNA binding"/>
    <property type="evidence" value="ECO:0007669"/>
    <property type="project" value="InterPro"/>
</dbReference>
<keyword evidence="3" id="KW-0238">DNA-binding</keyword>
<evidence type="ECO:0000256" key="2">
    <source>
        <dbReference type="ARBA" id="ARBA00022840"/>
    </source>
</evidence>
<dbReference type="AlphaFoldDB" id="A0A6C0DKS9"/>
<keyword evidence="1" id="KW-0547">Nucleotide-binding</keyword>
<keyword evidence="2" id="KW-0067">ATP-binding</keyword>
<dbReference type="Pfam" id="PF00488">
    <property type="entry name" value="MutS_V"/>
    <property type="match status" value="1"/>
</dbReference>
<evidence type="ECO:0000313" key="6">
    <source>
        <dbReference type="EMBL" id="QHT17137.1"/>
    </source>
</evidence>
<keyword evidence="4" id="KW-0472">Membrane</keyword>
<dbReference type="EMBL" id="MN739631">
    <property type="protein sequence ID" value="QHT17137.1"/>
    <property type="molecule type" value="Genomic_DNA"/>
</dbReference>
<dbReference type="SMART" id="SM00534">
    <property type="entry name" value="MUTSac"/>
    <property type="match status" value="1"/>
</dbReference>
<evidence type="ECO:0000256" key="4">
    <source>
        <dbReference type="SAM" id="Phobius"/>
    </source>
</evidence>
<evidence type="ECO:0000259" key="5">
    <source>
        <dbReference type="SMART" id="SM00534"/>
    </source>
</evidence>
<feature type="domain" description="DNA mismatch repair proteins mutS family" evidence="5">
    <location>
        <begin position="435"/>
        <end position="625"/>
    </location>
</feature>
<keyword evidence="4" id="KW-0812">Transmembrane</keyword>
<evidence type="ECO:0000256" key="1">
    <source>
        <dbReference type="ARBA" id="ARBA00022741"/>
    </source>
</evidence>
<reference evidence="6" key="1">
    <citation type="journal article" date="2020" name="Nature">
        <title>Giant virus diversity and host interactions through global metagenomics.</title>
        <authorList>
            <person name="Schulz F."/>
            <person name="Roux S."/>
            <person name="Paez-Espino D."/>
            <person name="Jungbluth S."/>
            <person name="Walsh D.A."/>
            <person name="Denef V.J."/>
            <person name="McMahon K.D."/>
            <person name="Konstantinidis K.T."/>
            <person name="Eloe-Fadrosh E.A."/>
            <person name="Kyrpides N.C."/>
            <person name="Woyke T."/>
        </authorList>
    </citation>
    <scope>NUCLEOTIDE SEQUENCE</scope>
    <source>
        <strain evidence="6">GVMAG-M-3300023174-24</strain>
    </source>
</reference>
<feature type="transmembrane region" description="Helical" evidence="4">
    <location>
        <begin position="257"/>
        <end position="275"/>
    </location>
</feature>
<dbReference type="GO" id="GO:0140664">
    <property type="term" value="F:ATP-dependent DNA damage sensor activity"/>
    <property type="evidence" value="ECO:0007669"/>
    <property type="project" value="InterPro"/>
</dbReference>
<dbReference type="GO" id="GO:0005829">
    <property type="term" value="C:cytosol"/>
    <property type="evidence" value="ECO:0007669"/>
    <property type="project" value="TreeGrafter"/>
</dbReference>